<dbReference type="AlphaFoldDB" id="A0A2G6JAL9"/>
<name>A0A2G6JAL9_NEPCE</name>
<evidence type="ECO:0000259" key="1">
    <source>
        <dbReference type="Pfam" id="PF14341"/>
    </source>
</evidence>
<accession>A0A2G6JAL9</accession>
<evidence type="ECO:0000313" key="3">
    <source>
        <dbReference type="Proteomes" id="UP000242733"/>
    </source>
</evidence>
<comment type="caution">
    <text evidence="2">The sequence shown here is derived from an EMBL/GenBank/DDBJ whole genome shotgun (WGS) entry which is preliminary data.</text>
</comment>
<proteinExistence type="predicted"/>
<reference evidence="2 3" key="1">
    <citation type="submission" date="2017-10" db="EMBL/GenBank/DDBJ databases">
        <title>Novel microbial diversity and functional potential in the marine mammal oral microbiome.</title>
        <authorList>
            <person name="Dudek N.K."/>
            <person name="Sun C.L."/>
            <person name="Burstein D."/>
            <person name="Kantor R.S."/>
            <person name="Aliaga Goltsman D.S."/>
            <person name="Bik E.M."/>
            <person name="Thomas B.C."/>
            <person name="Banfield J.F."/>
            <person name="Relman D.A."/>
        </authorList>
    </citation>
    <scope>NUCLEOTIDE SEQUENCE [LARGE SCALE GENOMIC DNA]</scope>
    <source>
        <strain evidence="2">DOLJORAL78_49_30</strain>
    </source>
</reference>
<gene>
    <name evidence="2" type="ORF">CSA61_01700</name>
</gene>
<dbReference type="EMBL" id="PDSG01000006">
    <property type="protein sequence ID" value="PIE20463.1"/>
    <property type="molecule type" value="Genomic_DNA"/>
</dbReference>
<organism evidence="2 3">
    <name type="scientific">Neptuniibacter caesariensis</name>
    <dbReference type="NCBI Taxonomy" id="207954"/>
    <lineage>
        <taxon>Bacteria</taxon>
        <taxon>Pseudomonadati</taxon>
        <taxon>Pseudomonadota</taxon>
        <taxon>Gammaproteobacteria</taxon>
        <taxon>Oceanospirillales</taxon>
        <taxon>Oceanospirillaceae</taxon>
        <taxon>Neptuniibacter</taxon>
    </lineage>
</organism>
<dbReference type="Pfam" id="PF14341">
    <property type="entry name" value="PilX_N"/>
    <property type="match status" value="1"/>
</dbReference>
<sequence length="142" mass="14892">MKKQEGAALIISLIFLLILSLIGVSSMQGTTMQEKMAGNLRDMYVSINTAEAALVEGERQAAIGKKNGTLDKDNDLSGAYTLSNAFISLPGSPGWQAELHYVVTDLSGPGSPELASVLRVTASSAGTTGTSDIVLESLYLVK</sequence>
<evidence type="ECO:0000313" key="2">
    <source>
        <dbReference type="EMBL" id="PIE20463.1"/>
    </source>
</evidence>
<dbReference type="Proteomes" id="UP000242733">
    <property type="component" value="Unassembled WGS sequence"/>
</dbReference>
<protein>
    <recommendedName>
        <fullName evidence="1">Type 4 fimbrial biogenesis protein PilX N-terminal domain-containing protein</fullName>
    </recommendedName>
</protein>
<dbReference type="InterPro" id="IPR025746">
    <property type="entry name" value="PilX_N_dom"/>
</dbReference>
<feature type="domain" description="Type 4 fimbrial biogenesis protein PilX N-terminal" evidence="1">
    <location>
        <begin position="6"/>
        <end position="54"/>
    </location>
</feature>